<reference evidence="3" key="2">
    <citation type="submission" date="2015-01" db="EMBL/GenBank/DDBJ databases">
        <title>Draft genome sequence of potential hydrocarbon metabolising strain of Rhodococcus rhodochrous.</title>
        <authorList>
            <person name="Aggarwal R.K."/>
            <person name="Dawar C."/>
        </authorList>
    </citation>
    <scope>NUCLEOTIDE SEQUENCE [LARGE SCALE GENOMIC DNA]</scope>
    <source>
        <strain evidence="3">KG-21</strain>
    </source>
</reference>
<accession>A0A0M8PPV2</accession>
<name>A0A0M8PPV2_RHORH</name>
<proteinExistence type="predicted"/>
<comment type="caution">
    <text evidence="2">The sequence shown here is derived from an EMBL/GenBank/DDBJ whole genome shotgun (WGS) entry which is preliminary data.</text>
</comment>
<sequence length="397" mass="42747">MHTPRMGRDRTHFRQAAGGSGAFEEAFHLGIRPLLDELGAAYERGWQPVDMLHVTARSGDTTDVPLAAAAVLFDARRSDAADRAPLDWVRQLGAIAQRCPSAARIADRVPPDAPARRLGAELLRELPGLSRFQVMGLAFAWKYLPQFAPLLPLPSQWPPLRPAPAAGEAATPDPRVLARIRGLLAKAESTDYPEEAETLTAKAQELMTRYAIGTALVTRAGADTTRGRRVHVDNPYAKEKVLLLTAIGNANRTRTVWFTKVGIATIVGAEVDLQQVEVLFASLSVQAARAVRAAGPEGRTGGAATAFRRAFLTGYAYRIGERLRQADAGATAAAAAVASMSVTQLAPLLARRSEAVDAEFRRLFPTTRSTRTRSVDAEGWFAGRDAAETAFLAPPPE</sequence>
<evidence type="ECO:0000313" key="3">
    <source>
        <dbReference type="Proteomes" id="UP000037712"/>
    </source>
</evidence>
<dbReference type="InterPro" id="IPR024498">
    <property type="entry name" value="DUF2786"/>
</dbReference>
<dbReference type="EMBL" id="AZYO01000009">
    <property type="protein sequence ID" value="KOS57082.1"/>
    <property type="molecule type" value="Genomic_DNA"/>
</dbReference>
<organism evidence="2 3">
    <name type="scientific">Rhodococcus rhodochrous KG-21</name>
    <dbReference type="NCBI Taxonomy" id="1441923"/>
    <lineage>
        <taxon>Bacteria</taxon>
        <taxon>Bacillati</taxon>
        <taxon>Actinomycetota</taxon>
        <taxon>Actinomycetes</taxon>
        <taxon>Mycobacteriales</taxon>
        <taxon>Nocardiaceae</taxon>
        <taxon>Rhodococcus</taxon>
    </lineage>
</organism>
<dbReference type="AlphaFoldDB" id="A0A0M8PPV2"/>
<evidence type="ECO:0000313" key="2">
    <source>
        <dbReference type="EMBL" id="KOS57082.1"/>
    </source>
</evidence>
<feature type="domain" description="DUF2786" evidence="1">
    <location>
        <begin position="175"/>
        <end position="212"/>
    </location>
</feature>
<gene>
    <name evidence="2" type="ORF">Z051_06460</name>
</gene>
<dbReference type="PATRIC" id="fig|1441923.3.peg.1418"/>
<dbReference type="Proteomes" id="UP000037712">
    <property type="component" value="Unassembled WGS sequence"/>
</dbReference>
<dbReference type="Pfam" id="PF10979">
    <property type="entry name" value="DUF2786"/>
    <property type="match status" value="1"/>
</dbReference>
<protein>
    <recommendedName>
        <fullName evidence="1">DUF2786 domain-containing protein</fullName>
    </recommendedName>
</protein>
<evidence type="ECO:0000259" key="1">
    <source>
        <dbReference type="Pfam" id="PF10979"/>
    </source>
</evidence>
<reference evidence="2 3" key="1">
    <citation type="journal article" date="2015" name="Genome Announc.">
        <title>Draft Genome Sequence of Rhodococcus rhodochrous Strain KG-21, a Soil Isolate from Oil Fields of Krishna-Godavari Basin, India.</title>
        <authorList>
            <person name="Dawar C."/>
            <person name="Aggarwal R.K."/>
        </authorList>
    </citation>
    <scope>NUCLEOTIDE SEQUENCE [LARGE SCALE GENOMIC DNA]</scope>
    <source>
        <strain evidence="2 3">KG-21</strain>
    </source>
</reference>